<accession>A0AAE9DQG5</accession>
<dbReference type="Proteomes" id="UP000827892">
    <property type="component" value="Chromosome II"/>
</dbReference>
<dbReference type="InterPro" id="IPR000210">
    <property type="entry name" value="BTB/POZ_dom"/>
</dbReference>
<feature type="domain" description="BTB" evidence="1">
    <location>
        <begin position="155"/>
        <end position="213"/>
    </location>
</feature>
<dbReference type="PROSITE" id="PS50097">
    <property type="entry name" value="BTB"/>
    <property type="match status" value="1"/>
</dbReference>
<dbReference type="Gene3D" id="3.30.710.10">
    <property type="entry name" value="Potassium Channel Kv1.1, Chain A"/>
    <property type="match status" value="1"/>
</dbReference>
<dbReference type="Pfam" id="PF00651">
    <property type="entry name" value="BTB"/>
    <property type="match status" value="1"/>
</dbReference>
<evidence type="ECO:0000313" key="3">
    <source>
        <dbReference type="Proteomes" id="UP000827892"/>
    </source>
</evidence>
<evidence type="ECO:0000313" key="2">
    <source>
        <dbReference type="EMBL" id="ULU08610.1"/>
    </source>
</evidence>
<evidence type="ECO:0000259" key="1">
    <source>
        <dbReference type="PROSITE" id="PS50097"/>
    </source>
</evidence>
<gene>
    <name evidence="2" type="ORF">L3Y34_019664</name>
</gene>
<name>A0AAE9DQG5_CAEBR</name>
<dbReference type="PANTHER" id="PTHR22743">
    <property type="entry name" value="MEPRIN/TRAF-LIKE MATH FAMILY-C.ELEGANS"/>
    <property type="match status" value="1"/>
</dbReference>
<dbReference type="EMBL" id="CP090892">
    <property type="protein sequence ID" value="ULU08610.1"/>
    <property type="molecule type" value="Genomic_DNA"/>
</dbReference>
<dbReference type="AlphaFoldDB" id="A0AAE9DQG5"/>
<dbReference type="SUPFAM" id="SSF54695">
    <property type="entry name" value="POZ domain"/>
    <property type="match status" value="1"/>
</dbReference>
<dbReference type="SMART" id="SM00225">
    <property type="entry name" value="BTB"/>
    <property type="match status" value="1"/>
</dbReference>
<sequence>MTENREEKKFVIKHVFLNVPLYDKQVVYGNEEKHFGIFWKLRRSWKIANEISNYFQLEFRKAEDFVESEWSMEIEVDSNLYRDSIIKNKTHSISGTSEKVIDLVLINYFDLEDYRFNGNLEAEFHVTIKKMTGIKLPKQLPKLRNFDDDVAKKFSDVCLMAGNQKFYVNKMYMASHSVYFESLFLGNFSESKKSEIELKDVDPSDFQNFLELINGETFVNDDTVEGLLHLADFFDSKTVFRRCEAFMMNKSEKSLKSKFELAIKYRLEPLQKRCISGLKNKEDVRSVLPEDPFQINPDVWAELFNKAFSFN</sequence>
<proteinExistence type="predicted"/>
<protein>
    <recommendedName>
        <fullName evidence="1">BTB domain-containing protein</fullName>
    </recommendedName>
</protein>
<dbReference type="InterPro" id="IPR052664">
    <property type="entry name" value="BTB-MATH_domain_protein"/>
</dbReference>
<reference evidence="2 3" key="1">
    <citation type="submission" date="2022-05" db="EMBL/GenBank/DDBJ databases">
        <title>Chromosome-level reference genomes for two strains of Caenorhabditis briggsae: an improved platform for comparative genomics.</title>
        <authorList>
            <person name="Stevens L."/>
            <person name="Andersen E.C."/>
        </authorList>
    </citation>
    <scope>NUCLEOTIDE SEQUENCE [LARGE SCALE GENOMIC DNA]</scope>
    <source>
        <strain evidence="2">QX1410_ONT</strain>
        <tissue evidence="2">Whole-organism</tissue>
    </source>
</reference>
<dbReference type="PANTHER" id="PTHR22743:SF165">
    <property type="entry name" value="BTB AND MATH DOMAIN CONTAINING-RELATED"/>
    <property type="match status" value="1"/>
</dbReference>
<dbReference type="InterPro" id="IPR011333">
    <property type="entry name" value="SKP1/BTB/POZ_sf"/>
</dbReference>
<organism evidence="2 3">
    <name type="scientific">Caenorhabditis briggsae</name>
    <dbReference type="NCBI Taxonomy" id="6238"/>
    <lineage>
        <taxon>Eukaryota</taxon>
        <taxon>Metazoa</taxon>
        <taxon>Ecdysozoa</taxon>
        <taxon>Nematoda</taxon>
        <taxon>Chromadorea</taxon>
        <taxon>Rhabditida</taxon>
        <taxon>Rhabditina</taxon>
        <taxon>Rhabditomorpha</taxon>
        <taxon>Rhabditoidea</taxon>
        <taxon>Rhabditidae</taxon>
        <taxon>Peloderinae</taxon>
        <taxon>Caenorhabditis</taxon>
    </lineage>
</organism>
<dbReference type="CDD" id="cd18186">
    <property type="entry name" value="BTB_POZ_ZBTB_KLHL-like"/>
    <property type="match status" value="1"/>
</dbReference>